<dbReference type="EMBL" id="VOEJ01000003">
    <property type="protein sequence ID" value="TWR30025.1"/>
    <property type="molecule type" value="Genomic_DNA"/>
</dbReference>
<dbReference type="PANTHER" id="PTHR33446:SF2">
    <property type="entry name" value="PROTEIN TONB"/>
    <property type="match status" value="1"/>
</dbReference>
<dbReference type="InterPro" id="IPR051045">
    <property type="entry name" value="TonB-dependent_transducer"/>
</dbReference>
<comment type="similarity">
    <text evidence="2">Belongs to the TonB family.</text>
</comment>
<keyword evidence="7" id="KW-0653">Protein transport</keyword>
<dbReference type="PROSITE" id="PS52015">
    <property type="entry name" value="TONB_CTD"/>
    <property type="match status" value="1"/>
</dbReference>
<evidence type="ECO:0000256" key="5">
    <source>
        <dbReference type="ARBA" id="ARBA00022519"/>
    </source>
</evidence>
<comment type="subcellular location">
    <subcellularLocation>
        <location evidence="1">Cell inner membrane</location>
        <topology evidence="1">Single-pass membrane protein</topology>
        <orientation evidence="1">Periplasmic side</orientation>
    </subcellularLocation>
</comment>
<keyword evidence="10" id="KW-0732">Signal</keyword>
<evidence type="ECO:0000256" key="1">
    <source>
        <dbReference type="ARBA" id="ARBA00004383"/>
    </source>
</evidence>
<sequence length="331" mass="36779">MIKYAFIIFSLIAFPAICLSQQQTAYYLNLEGGVTFNKDSAATIRIVTAPENSKDLLTVADYYKSGKKKRLYKSTALYPIKIHGALLSFYEDGRRHTIENYVYGRNTGALYEYYHNGQLYNRKEYPLPADPKAKASADNKPTIDFNYTIPEAYDSLGKATVVDGNGIFTIYTEDFIDIAEQGALKGGKRDGIWKGHDQAMGLTFEEKYADGVLVSGSSFHDGITTTYATNRDVPAKFVGGDAAFSRFLAKQIRYPAPDRDRRVQGTVVLSFDIEKDGSLSNMRVVQNVSPTLDAESLRVLRTSPNWQPATKFGLPVKVSYNVPIAFGIGVM</sequence>
<proteinExistence type="inferred from homology"/>
<protein>
    <submittedName>
        <fullName evidence="12">TonB family protein</fullName>
    </submittedName>
</protein>
<feature type="chain" id="PRO_5022126077" evidence="10">
    <location>
        <begin position="26"/>
        <end position="331"/>
    </location>
</feature>
<keyword evidence="9" id="KW-0472">Membrane</keyword>
<evidence type="ECO:0000256" key="7">
    <source>
        <dbReference type="ARBA" id="ARBA00022927"/>
    </source>
</evidence>
<evidence type="ECO:0000256" key="3">
    <source>
        <dbReference type="ARBA" id="ARBA00022448"/>
    </source>
</evidence>
<evidence type="ECO:0000256" key="2">
    <source>
        <dbReference type="ARBA" id="ARBA00006555"/>
    </source>
</evidence>
<feature type="domain" description="TonB C-terminal" evidence="11">
    <location>
        <begin position="239"/>
        <end position="331"/>
    </location>
</feature>
<evidence type="ECO:0000256" key="10">
    <source>
        <dbReference type="SAM" id="SignalP"/>
    </source>
</evidence>
<dbReference type="AlphaFoldDB" id="A0A563UF74"/>
<dbReference type="Gene3D" id="3.30.1150.10">
    <property type="match status" value="1"/>
</dbReference>
<evidence type="ECO:0000256" key="8">
    <source>
        <dbReference type="ARBA" id="ARBA00022989"/>
    </source>
</evidence>
<dbReference type="GO" id="GO:0098797">
    <property type="term" value="C:plasma membrane protein complex"/>
    <property type="evidence" value="ECO:0007669"/>
    <property type="project" value="TreeGrafter"/>
</dbReference>
<keyword evidence="4" id="KW-1003">Cell membrane</keyword>
<keyword evidence="5" id="KW-0997">Cell inner membrane</keyword>
<keyword evidence="3" id="KW-0813">Transport</keyword>
<dbReference type="NCBIfam" id="TIGR01352">
    <property type="entry name" value="tonB_Cterm"/>
    <property type="match status" value="1"/>
</dbReference>
<feature type="signal peptide" evidence="10">
    <location>
        <begin position="1"/>
        <end position="25"/>
    </location>
</feature>
<evidence type="ECO:0000313" key="12">
    <source>
        <dbReference type="EMBL" id="TWR30025.1"/>
    </source>
</evidence>
<evidence type="ECO:0000256" key="9">
    <source>
        <dbReference type="ARBA" id="ARBA00023136"/>
    </source>
</evidence>
<keyword evidence="13" id="KW-1185">Reference proteome</keyword>
<dbReference type="Proteomes" id="UP000320042">
    <property type="component" value="Unassembled WGS sequence"/>
</dbReference>
<dbReference type="OrthoDB" id="649093at2"/>
<organism evidence="12 13">
    <name type="scientific">Mucilaginibacter pallidiroseus</name>
    <dbReference type="NCBI Taxonomy" id="2599295"/>
    <lineage>
        <taxon>Bacteria</taxon>
        <taxon>Pseudomonadati</taxon>
        <taxon>Bacteroidota</taxon>
        <taxon>Sphingobacteriia</taxon>
        <taxon>Sphingobacteriales</taxon>
        <taxon>Sphingobacteriaceae</taxon>
        <taxon>Mucilaginibacter</taxon>
    </lineage>
</organism>
<dbReference type="SUPFAM" id="SSF74653">
    <property type="entry name" value="TolA/TonB C-terminal domain"/>
    <property type="match status" value="1"/>
</dbReference>
<reference evidence="12 13" key="1">
    <citation type="submission" date="2019-07" db="EMBL/GenBank/DDBJ databases">
        <authorList>
            <person name="Kim J."/>
        </authorList>
    </citation>
    <scope>NUCLEOTIDE SEQUENCE [LARGE SCALE GENOMIC DNA]</scope>
    <source>
        <strain evidence="13">dk17</strain>
    </source>
</reference>
<dbReference type="InterPro" id="IPR006260">
    <property type="entry name" value="TonB/TolA_C"/>
</dbReference>
<evidence type="ECO:0000313" key="13">
    <source>
        <dbReference type="Proteomes" id="UP000320042"/>
    </source>
</evidence>
<dbReference type="RefSeq" id="WP_146381589.1">
    <property type="nucleotide sequence ID" value="NZ_VOEJ01000003.1"/>
</dbReference>
<dbReference type="GO" id="GO:0031992">
    <property type="term" value="F:energy transducer activity"/>
    <property type="evidence" value="ECO:0007669"/>
    <property type="project" value="TreeGrafter"/>
</dbReference>
<comment type="caution">
    <text evidence="12">The sequence shown here is derived from an EMBL/GenBank/DDBJ whole genome shotgun (WGS) entry which is preliminary data.</text>
</comment>
<dbReference type="Pfam" id="PF03544">
    <property type="entry name" value="TonB_C"/>
    <property type="match status" value="1"/>
</dbReference>
<dbReference type="GO" id="GO:0055085">
    <property type="term" value="P:transmembrane transport"/>
    <property type="evidence" value="ECO:0007669"/>
    <property type="project" value="InterPro"/>
</dbReference>
<dbReference type="PANTHER" id="PTHR33446">
    <property type="entry name" value="PROTEIN TONB-RELATED"/>
    <property type="match status" value="1"/>
</dbReference>
<dbReference type="GO" id="GO:0015031">
    <property type="term" value="P:protein transport"/>
    <property type="evidence" value="ECO:0007669"/>
    <property type="project" value="UniProtKB-KW"/>
</dbReference>
<evidence type="ECO:0000256" key="4">
    <source>
        <dbReference type="ARBA" id="ARBA00022475"/>
    </source>
</evidence>
<dbReference type="InterPro" id="IPR037682">
    <property type="entry name" value="TonB_C"/>
</dbReference>
<keyword evidence="6" id="KW-0812">Transmembrane</keyword>
<evidence type="ECO:0000259" key="11">
    <source>
        <dbReference type="PROSITE" id="PS52015"/>
    </source>
</evidence>
<name>A0A563UF74_9SPHI</name>
<accession>A0A563UF74</accession>
<evidence type="ECO:0000256" key="6">
    <source>
        <dbReference type="ARBA" id="ARBA00022692"/>
    </source>
</evidence>
<keyword evidence="8" id="KW-1133">Transmembrane helix</keyword>
<gene>
    <name evidence="12" type="ORF">FPZ43_09265</name>
</gene>